<protein>
    <submittedName>
        <fullName evidence="1">Uncharacterized protein</fullName>
    </submittedName>
</protein>
<organism evidence="1 2">
    <name type="scientific">Phytophthora megakarya</name>
    <dbReference type="NCBI Taxonomy" id="4795"/>
    <lineage>
        <taxon>Eukaryota</taxon>
        <taxon>Sar</taxon>
        <taxon>Stramenopiles</taxon>
        <taxon>Oomycota</taxon>
        <taxon>Peronosporomycetes</taxon>
        <taxon>Peronosporales</taxon>
        <taxon>Peronosporaceae</taxon>
        <taxon>Phytophthora</taxon>
    </lineage>
</organism>
<dbReference type="AlphaFoldDB" id="A0A225V6L4"/>
<proteinExistence type="predicted"/>
<dbReference type="OrthoDB" id="126214at2759"/>
<name>A0A225V6L4_9STRA</name>
<reference evidence="2" key="1">
    <citation type="submission" date="2017-03" db="EMBL/GenBank/DDBJ databases">
        <title>Phytopthora megakarya and P. palmivora, two closely related causual agents of cacao black pod achieved similar genome size and gene model numbers by different mechanisms.</title>
        <authorList>
            <person name="Ali S."/>
            <person name="Shao J."/>
            <person name="Larry D.J."/>
            <person name="Kronmiller B."/>
            <person name="Shen D."/>
            <person name="Strem M.D."/>
            <person name="Melnick R.L."/>
            <person name="Guiltinan M.J."/>
            <person name="Tyler B.M."/>
            <person name="Meinhardt L.W."/>
            <person name="Bailey B.A."/>
        </authorList>
    </citation>
    <scope>NUCLEOTIDE SEQUENCE [LARGE SCALE GENOMIC DNA]</scope>
    <source>
        <strain evidence="2">zdho120</strain>
    </source>
</reference>
<evidence type="ECO:0000313" key="2">
    <source>
        <dbReference type="Proteomes" id="UP000198211"/>
    </source>
</evidence>
<sequence length="98" mass="11045">MDVAAFDALFELCQPFIVDTVRSQRELLAVALNWIGTAATCRSQEALFDLTYSTVRKYRVRGVRAILLALNSSMKIPTQIPPFCLCKHPYFHQALGEP</sequence>
<keyword evidence="2" id="KW-1185">Reference proteome</keyword>
<comment type="caution">
    <text evidence="1">The sequence shown here is derived from an EMBL/GenBank/DDBJ whole genome shotgun (WGS) entry which is preliminary data.</text>
</comment>
<gene>
    <name evidence="1" type="ORF">PHMEG_00027596</name>
</gene>
<evidence type="ECO:0000313" key="1">
    <source>
        <dbReference type="EMBL" id="OWZ01091.1"/>
    </source>
</evidence>
<dbReference type="EMBL" id="NBNE01007109">
    <property type="protein sequence ID" value="OWZ01091.1"/>
    <property type="molecule type" value="Genomic_DNA"/>
</dbReference>
<accession>A0A225V6L4</accession>
<dbReference type="Proteomes" id="UP000198211">
    <property type="component" value="Unassembled WGS sequence"/>
</dbReference>